<feature type="region of interest" description="Disordered" evidence="8">
    <location>
        <begin position="214"/>
        <end position="234"/>
    </location>
</feature>
<evidence type="ECO:0000256" key="2">
    <source>
        <dbReference type="ARBA" id="ARBA00004906"/>
    </source>
</evidence>
<dbReference type="InterPro" id="IPR013083">
    <property type="entry name" value="Znf_RING/FYVE/PHD"/>
</dbReference>
<evidence type="ECO:0000256" key="3">
    <source>
        <dbReference type="ARBA" id="ARBA00012483"/>
    </source>
</evidence>
<evidence type="ECO:0000256" key="8">
    <source>
        <dbReference type="SAM" id="MobiDB-lite"/>
    </source>
</evidence>
<proteinExistence type="predicted"/>
<dbReference type="PANTHER" id="PTHR23315">
    <property type="entry name" value="U BOX DOMAIN-CONTAINING"/>
    <property type="match status" value="1"/>
</dbReference>
<dbReference type="Gene3D" id="1.25.10.10">
    <property type="entry name" value="Leucine-rich Repeat Variant"/>
    <property type="match status" value="1"/>
</dbReference>
<dbReference type="InterPro" id="IPR011989">
    <property type="entry name" value="ARM-like"/>
</dbReference>
<evidence type="ECO:0000256" key="4">
    <source>
        <dbReference type="ARBA" id="ARBA00022679"/>
    </source>
</evidence>
<dbReference type="GO" id="GO:0016567">
    <property type="term" value="P:protein ubiquitination"/>
    <property type="evidence" value="ECO:0007669"/>
    <property type="project" value="InterPro"/>
</dbReference>
<comment type="pathway">
    <text evidence="2">Protein modification; protein ubiquitination.</text>
</comment>
<feature type="repeat" description="ARM" evidence="7">
    <location>
        <begin position="309"/>
        <end position="346"/>
    </location>
</feature>
<keyword evidence="4" id="KW-0808">Transferase</keyword>
<dbReference type="PROSITE" id="PS50176">
    <property type="entry name" value="ARM_REPEAT"/>
    <property type="match status" value="1"/>
</dbReference>
<sequence length="511" mass="56532">MVTAKQQHIWKISLKRSNSATSSYESKQPPSEFLCPISESLMFDPVIVSSGHTFERRCAEICKTLNFTPSLVDGSVPDFSTVIPNLALKSAILNWVDRNSFHYSKNLDIHTAEKIVRSLMEKQELEKKTCSEHELIKSVSEKSNDFNWVDENLQNYPKNCEIQSSESEKRAFLEKSSNGYSKVKHTVTDLGSRVSHMSDSDDSVITSLPLNTRPSCYSSPSSSSSEEALNPNSSEEEEIFLKMKSCTVFEQEEAVILLRKLTKNREETRVSLCTSRILSAIRSLIVNSVAALVNLSLEKVNKVKIMRSGVVPHLINILKGGFPEAQEHASGALFSLALDDDNKTAIGVLGALPPLLHLMRSGSERSRLDSAMALCHLSLVGSNRVKLVKLGSVGFLLGLVKSGHMVGRVLLVMDNLASCEEGRTAMLDAGAVRCLVGLLREEGSQSVSTQESCVAVLFRLSQGGLRFKGLAKEAGLSEVLIGLRKWVMGGRGRRLRGCWRCLKTERWKKWI</sequence>
<feature type="compositionally biased region" description="Low complexity" evidence="8">
    <location>
        <begin position="218"/>
        <end position="233"/>
    </location>
</feature>
<keyword evidence="11" id="KW-1185">Reference proteome</keyword>
<keyword evidence="6" id="KW-0833">Ubl conjugation pathway</keyword>
<evidence type="ECO:0000256" key="7">
    <source>
        <dbReference type="PROSITE-ProRule" id="PRU00259"/>
    </source>
</evidence>
<dbReference type="PANTHER" id="PTHR23315:SF339">
    <property type="entry name" value="U-BOX DOMAIN-CONTAINING PROTEIN 40"/>
    <property type="match status" value="1"/>
</dbReference>
<evidence type="ECO:0000256" key="6">
    <source>
        <dbReference type="ARBA" id="ARBA00022786"/>
    </source>
</evidence>
<comment type="catalytic activity">
    <reaction evidence="1">
        <text>S-ubiquitinyl-[E2 ubiquitin-conjugating enzyme]-L-cysteine + [acceptor protein]-L-lysine = [E2 ubiquitin-conjugating enzyme]-L-cysteine + N(6)-ubiquitinyl-[acceptor protein]-L-lysine.</text>
        <dbReference type="EC" id="2.3.2.27"/>
    </reaction>
</comment>
<reference evidence="10 11" key="1">
    <citation type="submission" date="2023-12" db="EMBL/GenBank/DDBJ databases">
        <title>A high-quality genome assembly for Dillenia turbinata (Dilleniales).</title>
        <authorList>
            <person name="Chanderbali A."/>
        </authorList>
    </citation>
    <scope>NUCLEOTIDE SEQUENCE [LARGE SCALE GENOMIC DNA]</scope>
    <source>
        <strain evidence="10">LSX21</strain>
        <tissue evidence="10">Leaf</tissue>
    </source>
</reference>
<dbReference type="EC" id="2.3.2.27" evidence="3"/>
<dbReference type="GO" id="GO:0061630">
    <property type="term" value="F:ubiquitin protein ligase activity"/>
    <property type="evidence" value="ECO:0007669"/>
    <property type="project" value="UniProtKB-EC"/>
</dbReference>
<comment type="caution">
    <text evidence="10">The sequence shown here is derived from an EMBL/GenBank/DDBJ whole genome shotgun (WGS) entry which is preliminary data.</text>
</comment>
<dbReference type="SMART" id="SM00504">
    <property type="entry name" value="Ubox"/>
    <property type="match status" value="1"/>
</dbReference>
<gene>
    <name evidence="10" type="ORF">RJ641_022762</name>
</gene>
<evidence type="ECO:0000259" key="9">
    <source>
        <dbReference type="PROSITE" id="PS51698"/>
    </source>
</evidence>
<dbReference type="Proteomes" id="UP001370490">
    <property type="component" value="Unassembled WGS sequence"/>
</dbReference>
<dbReference type="Pfam" id="PF00514">
    <property type="entry name" value="Arm"/>
    <property type="match status" value="1"/>
</dbReference>
<dbReference type="PROSITE" id="PS51698">
    <property type="entry name" value="U_BOX"/>
    <property type="match status" value="1"/>
</dbReference>
<organism evidence="10 11">
    <name type="scientific">Dillenia turbinata</name>
    <dbReference type="NCBI Taxonomy" id="194707"/>
    <lineage>
        <taxon>Eukaryota</taxon>
        <taxon>Viridiplantae</taxon>
        <taxon>Streptophyta</taxon>
        <taxon>Embryophyta</taxon>
        <taxon>Tracheophyta</taxon>
        <taxon>Spermatophyta</taxon>
        <taxon>Magnoliopsida</taxon>
        <taxon>eudicotyledons</taxon>
        <taxon>Gunneridae</taxon>
        <taxon>Pentapetalae</taxon>
        <taxon>Dilleniales</taxon>
        <taxon>Dilleniaceae</taxon>
        <taxon>Dillenia</taxon>
    </lineage>
</organism>
<dbReference type="Pfam" id="PF04564">
    <property type="entry name" value="U-box"/>
    <property type="match status" value="1"/>
</dbReference>
<dbReference type="EMBL" id="JBAMMX010000027">
    <property type="protein sequence ID" value="KAK6913161.1"/>
    <property type="molecule type" value="Genomic_DNA"/>
</dbReference>
<feature type="domain" description="U-box" evidence="9">
    <location>
        <begin position="28"/>
        <end position="102"/>
    </location>
</feature>
<accession>A0AAN8UJY4</accession>
<dbReference type="AlphaFoldDB" id="A0AAN8UJY4"/>
<keyword evidence="5" id="KW-0677">Repeat</keyword>
<dbReference type="SUPFAM" id="SSF57850">
    <property type="entry name" value="RING/U-box"/>
    <property type="match status" value="1"/>
</dbReference>
<evidence type="ECO:0000256" key="1">
    <source>
        <dbReference type="ARBA" id="ARBA00000900"/>
    </source>
</evidence>
<protein>
    <recommendedName>
        <fullName evidence="3">RING-type E3 ubiquitin transferase</fullName>
        <ecNumber evidence="3">2.3.2.27</ecNumber>
    </recommendedName>
</protein>
<dbReference type="InterPro" id="IPR016024">
    <property type="entry name" value="ARM-type_fold"/>
</dbReference>
<evidence type="ECO:0000313" key="10">
    <source>
        <dbReference type="EMBL" id="KAK6913161.1"/>
    </source>
</evidence>
<dbReference type="Gene3D" id="3.30.40.10">
    <property type="entry name" value="Zinc/RING finger domain, C3HC4 (zinc finger)"/>
    <property type="match status" value="1"/>
</dbReference>
<dbReference type="InterPro" id="IPR003613">
    <property type="entry name" value="Ubox_domain"/>
</dbReference>
<dbReference type="SUPFAM" id="SSF48371">
    <property type="entry name" value="ARM repeat"/>
    <property type="match status" value="1"/>
</dbReference>
<evidence type="ECO:0000313" key="11">
    <source>
        <dbReference type="Proteomes" id="UP001370490"/>
    </source>
</evidence>
<dbReference type="SMART" id="SM00185">
    <property type="entry name" value="ARM"/>
    <property type="match status" value="3"/>
</dbReference>
<name>A0AAN8UJY4_9MAGN</name>
<evidence type="ECO:0000256" key="5">
    <source>
        <dbReference type="ARBA" id="ARBA00022737"/>
    </source>
</evidence>
<dbReference type="InterPro" id="IPR000225">
    <property type="entry name" value="Armadillo"/>
</dbReference>